<feature type="compositionally biased region" description="Basic and acidic residues" evidence="3">
    <location>
        <begin position="27"/>
        <end position="48"/>
    </location>
</feature>
<dbReference type="SUPFAM" id="SSF51261">
    <property type="entry name" value="Duplicated hybrid motif"/>
    <property type="match status" value="1"/>
</dbReference>
<evidence type="ECO:0000256" key="2">
    <source>
        <dbReference type="SAM" id="Coils"/>
    </source>
</evidence>
<organism evidence="6 7">
    <name type="scientific">Aeromicrobium senzhongii</name>
    <dbReference type="NCBI Taxonomy" id="2663859"/>
    <lineage>
        <taxon>Bacteria</taxon>
        <taxon>Bacillati</taxon>
        <taxon>Actinomycetota</taxon>
        <taxon>Actinomycetes</taxon>
        <taxon>Propionibacteriales</taxon>
        <taxon>Nocardioidaceae</taxon>
        <taxon>Aeromicrobium</taxon>
    </lineage>
</organism>
<sequence>MTRLRKTLLALTLSIALVAGLSAPTFSDEKDDVKREQRKNEQKLKDAQEEVQESTKAARDAKRALDRASARLSVAETKLGQTRGKLAVAQAEDARLRAELDKAEAELRSAEARLEAAEKELKQSRGAVESFAVEQVMAGDTGLKAFGDLLRGADPGLFSEQMSAKTSIGDAQVAVMQELAASEVMLGIERDKVERLRDQVADQKRQAEAVVVQMQALTAQAQAQAASVAQLVSARAGAKRTADATLVEDLKLQAELEADRVRLENQLAEIVRKELAAAAAAAARARKKNKGNGGSGGGGGSSNSGGGGGSGTGDSGGALSRPVPGPITSPYGMRRHPITGVYKLHDGTDFGVGCGVPIRAAAGGRIVSQYYNGGYGNRVILNNGVKRGVSVITTYNHLSRYAKSTGAKVSRGDIIGYVGSTGYSTGCHLHFMVLVNGRTTQPMNWL</sequence>
<feature type="region of interest" description="Disordered" evidence="3">
    <location>
        <begin position="285"/>
        <end position="332"/>
    </location>
</feature>
<evidence type="ECO:0000256" key="4">
    <source>
        <dbReference type="SAM" id="SignalP"/>
    </source>
</evidence>
<dbReference type="Gene3D" id="1.20.120.330">
    <property type="entry name" value="Nucleotidyltransferases domain 2"/>
    <property type="match status" value="1"/>
</dbReference>
<feature type="coiled-coil region" evidence="2">
    <location>
        <begin position="186"/>
        <end position="213"/>
    </location>
</feature>
<reference evidence="6 7" key="1">
    <citation type="submission" date="2020-08" db="EMBL/GenBank/DDBJ databases">
        <title>Novel species in genus Aeromicrobium.</title>
        <authorList>
            <person name="Zhang G."/>
        </authorList>
    </citation>
    <scope>NUCLEOTIDE SEQUENCE [LARGE SCALE GENOMIC DNA]</scope>
    <source>
        <strain evidence="7">zg-629</strain>
    </source>
</reference>
<keyword evidence="1 4" id="KW-0732">Signal</keyword>
<keyword evidence="7" id="KW-1185">Reference proteome</keyword>
<keyword evidence="2" id="KW-0175">Coiled coil</keyword>
<feature type="signal peptide" evidence="4">
    <location>
        <begin position="1"/>
        <end position="27"/>
    </location>
</feature>
<evidence type="ECO:0000259" key="5">
    <source>
        <dbReference type="Pfam" id="PF01551"/>
    </source>
</evidence>
<evidence type="ECO:0000256" key="3">
    <source>
        <dbReference type="SAM" id="MobiDB-lite"/>
    </source>
</evidence>
<protein>
    <submittedName>
        <fullName evidence="6">Peptidoglycan DD-metalloendopeptidase family protein</fullName>
    </submittedName>
</protein>
<dbReference type="SUPFAM" id="SSF57997">
    <property type="entry name" value="Tropomyosin"/>
    <property type="match status" value="1"/>
</dbReference>
<dbReference type="EMBL" id="CP060587">
    <property type="protein sequence ID" value="QNL93844.1"/>
    <property type="molecule type" value="Genomic_DNA"/>
</dbReference>
<evidence type="ECO:0000313" key="6">
    <source>
        <dbReference type="EMBL" id="QNL93844.1"/>
    </source>
</evidence>
<dbReference type="Proteomes" id="UP000515871">
    <property type="component" value="Chromosome"/>
</dbReference>
<dbReference type="Gene3D" id="2.70.70.10">
    <property type="entry name" value="Glucose Permease (Domain IIA)"/>
    <property type="match status" value="1"/>
</dbReference>
<feature type="region of interest" description="Disordered" evidence="3">
    <location>
        <begin position="26"/>
        <end position="62"/>
    </location>
</feature>
<dbReference type="InterPro" id="IPR050570">
    <property type="entry name" value="Cell_wall_metabolism_enzyme"/>
</dbReference>
<dbReference type="CDD" id="cd12797">
    <property type="entry name" value="M23_peptidase"/>
    <property type="match status" value="1"/>
</dbReference>
<feature type="compositionally biased region" description="Gly residues" evidence="3">
    <location>
        <begin position="291"/>
        <end position="316"/>
    </location>
</feature>
<feature type="chain" id="PRO_5046051599" evidence="4">
    <location>
        <begin position="28"/>
        <end position="446"/>
    </location>
</feature>
<dbReference type="InterPro" id="IPR016047">
    <property type="entry name" value="M23ase_b-sheet_dom"/>
</dbReference>
<gene>
    <name evidence="6" type="ORF">H9L21_12155</name>
</gene>
<evidence type="ECO:0000256" key="1">
    <source>
        <dbReference type="ARBA" id="ARBA00022729"/>
    </source>
</evidence>
<proteinExistence type="predicted"/>
<dbReference type="PANTHER" id="PTHR21666:SF289">
    <property type="entry name" value="L-ALA--D-GLU ENDOPEPTIDASE"/>
    <property type="match status" value="1"/>
</dbReference>
<feature type="domain" description="M23ase beta-sheet core" evidence="5">
    <location>
        <begin position="344"/>
        <end position="442"/>
    </location>
</feature>
<dbReference type="PANTHER" id="PTHR21666">
    <property type="entry name" value="PEPTIDASE-RELATED"/>
    <property type="match status" value="1"/>
</dbReference>
<accession>A0ABX6SR39</accession>
<dbReference type="Pfam" id="PF01551">
    <property type="entry name" value="Peptidase_M23"/>
    <property type="match status" value="1"/>
</dbReference>
<dbReference type="RefSeq" id="WP_154596676.1">
    <property type="nucleotide sequence ID" value="NZ_CP060587.1"/>
</dbReference>
<name>A0ABX6SR39_9ACTN</name>
<evidence type="ECO:0000313" key="7">
    <source>
        <dbReference type="Proteomes" id="UP000515871"/>
    </source>
</evidence>
<dbReference type="InterPro" id="IPR011055">
    <property type="entry name" value="Dup_hybrid_motif"/>
</dbReference>